<dbReference type="AlphaFoldDB" id="A0A3B1DF03"/>
<evidence type="ECO:0000256" key="12">
    <source>
        <dbReference type="SAM" id="Phobius"/>
    </source>
</evidence>
<keyword evidence="3" id="KW-0444">Lipid biosynthesis</keyword>
<keyword evidence="5 12" id="KW-0812">Transmembrane</keyword>
<feature type="transmembrane region" description="Helical" evidence="12">
    <location>
        <begin position="242"/>
        <end position="266"/>
    </location>
</feature>
<keyword evidence="4 13" id="KW-0808">Transferase</keyword>
<keyword evidence="6 13" id="KW-0548">Nucleotidyltransferase</keyword>
<feature type="transmembrane region" description="Helical" evidence="12">
    <location>
        <begin position="52"/>
        <end position="72"/>
    </location>
</feature>
<keyword evidence="8" id="KW-0443">Lipid metabolism</keyword>
<protein>
    <submittedName>
        <fullName evidence="13">Phosphatidate cytidylyltransferase</fullName>
        <ecNumber evidence="13">2.7.7.41</ecNumber>
    </submittedName>
</protein>
<dbReference type="EMBL" id="UOGJ01000051">
    <property type="protein sequence ID" value="VAX35423.1"/>
    <property type="molecule type" value="Genomic_DNA"/>
</dbReference>
<dbReference type="GO" id="GO:0005886">
    <property type="term" value="C:plasma membrane"/>
    <property type="evidence" value="ECO:0007669"/>
    <property type="project" value="UniProtKB-SubCell"/>
</dbReference>
<evidence type="ECO:0000256" key="4">
    <source>
        <dbReference type="ARBA" id="ARBA00022679"/>
    </source>
</evidence>
<dbReference type="PANTHER" id="PTHR46382">
    <property type="entry name" value="PHOSPHATIDATE CYTIDYLYLTRANSFERASE"/>
    <property type="match status" value="1"/>
</dbReference>
<dbReference type="PANTHER" id="PTHR46382:SF1">
    <property type="entry name" value="PHOSPHATIDATE CYTIDYLYLTRANSFERASE"/>
    <property type="match status" value="1"/>
</dbReference>
<feature type="transmembrane region" description="Helical" evidence="12">
    <location>
        <begin position="137"/>
        <end position="157"/>
    </location>
</feature>
<evidence type="ECO:0000256" key="1">
    <source>
        <dbReference type="ARBA" id="ARBA00004651"/>
    </source>
</evidence>
<evidence type="ECO:0000256" key="9">
    <source>
        <dbReference type="ARBA" id="ARBA00023136"/>
    </source>
</evidence>
<organism evidence="13">
    <name type="scientific">hydrothermal vent metagenome</name>
    <dbReference type="NCBI Taxonomy" id="652676"/>
    <lineage>
        <taxon>unclassified sequences</taxon>
        <taxon>metagenomes</taxon>
        <taxon>ecological metagenomes</taxon>
    </lineage>
</organism>
<name>A0A3B1DF03_9ZZZZ</name>
<keyword evidence="9 12" id="KW-0472">Membrane</keyword>
<evidence type="ECO:0000256" key="2">
    <source>
        <dbReference type="ARBA" id="ARBA00022475"/>
    </source>
</evidence>
<keyword evidence="7 12" id="KW-1133">Transmembrane helix</keyword>
<comment type="subcellular location">
    <subcellularLocation>
        <location evidence="1">Cell membrane</location>
        <topology evidence="1">Multi-pass membrane protein</topology>
    </subcellularLocation>
</comment>
<evidence type="ECO:0000256" key="8">
    <source>
        <dbReference type="ARBA" id="ARBA00023098"/>
    </source>
</evidence>
<evidence type="ECO:0000256" key="3">
    <source>
        <dbReference type="ARBA" id="ARBA00022516"/>
    </source>
</evidence>
<accession>A0A3B1DF03</accession>
<reference evidence="13" key="1">
    <citation type="submission" date="2018-06" db="EMBL/GenBank/DDBJ databases">
        <authorList>
            <person name="Zhirakovskaya E."/>
        </authorList>
    </citation>
    <scope>NUCLEOTIDE SEQUENCE</scope>
</reference>
<feature type="transmembrane region" description="Helical" evidence="12">
    <location>
        <begin position="78"/>
        <end position="96"/>
    </location>
</feature>
<evidence type="ECO:0000256" key="11">
    <source>
        <dbReference type="ARBA" id="ARBA00023264"/>
    </source>
</evidence>
<dbReference type="GO" id="GO:0004605">
    <property type="term" value="F:phosphatidate cytidylyltransferase activity"/>
    <property type="evidence" value="ECO:0007669"/>
    <property type="project" value="UniProtKB-EC"/>
</dbReference>
<evidence type="ECO:0000256" key="5">
    <source>
        <dbReference type="ARBA" id="ARBA00022692"/>
    </source>
</evidence>
<gene>
    <name evidence="13" type="ORF">MNBD_UNCLBAC01-622</name>
</gene>
<dbReference type="GO" id="GO:0016024">
    <property type="term" value="P:CDP-diacylglycerol biosynthetic process"/>
    <property type="evidence" value="ECO:0007669"/>
    <property type="project" value="TreeGrafter"/>
</dbReference>
<feature type="transmembrane region" description="Helical" evidence="12">
    <location>
        <begin position="24"/>
        <end position="45"/>
    </location>
</feature>
<sequence>MNKDRLISSTIMITLSIVAIFNKWFFLFVLLSLTIAALYEFFYLIKKKGIPIYSYTGIFLGVLIPLSTFFRFEPTRGWELLFIVLALLAIFFMQFIRNDNENAIVGISTTLFGVLYVSWFFSFLIKVRYLLPGVDGMKLLGFILLVTKCGDMGALLIGSKFGKHPLLPRVSPSKTIEGSIGSFAASALVAVLAKGLLPEVFPFSIWHIALMGIFFGGIGQVGDMSESLIKRDCNVKDSGKMLPALGGALDAIDSLLFSVPVFYFYMSSVLGKL</sequence>
<dbReference type="Pfam" id="PF01148">
    <property type="entry name" value="CTP_transf_1"/>
    <property type="match status" value="1"/>
</dbReference>
<evidence type="ECO:0000256" key="10">
    <source>
        <dbReference type="ARBA" id="ARBA00023209"/>
    </source>
</evidence>
<evidence type="ECO:0000256" key="7">
    <source>
        <dbReference type="ARBA" id="ARBA00022989"/>
    </source>
</evidence>
<feature type="transmembrane region" description="Helical" evidence="12">
    <location>
        <begin position="103"/>
        <end position="125"/>
    </location>
</feature>
<keyword evidence="2" id="KW-1003">Cell membrane</keyword>
<dbReference type="EC" id="2.7.7.41" evidence="13"/>
<proteinExistence type="predicted"/>
<evidence type="ECO:0000313" key="13">
    <source>
        <dbReference type="EMBL" id="VAX35423.1"/>
    </source>
</evidence>
<feature type="transmembrane region" description="Helical" evidence="12">
    <location>
        <begin position="203"/>
        <end position="221"/>
    </location>
</feature>
<keyword evidence="11" id="KW-1208">Phospholipid metabolism</keyword>
<evidence type="ECO:0000256" key="6">
    <source>
        <dbReference type="ARBA" id="ARBA00022695"/>
    </source>
</evidence>
<keyword evidence="10" id="KW-0594">Phospholipid biosynthesis</keyword>